<dbReference type="SUPFAM" id="SSF52425">
    <property type="entry name" value="Cryptochrome/photolyase, N-terminal domain"/>
    <property type="match status" value="1"/>
</dbReference>
<accession>A0ABD1XKH7</accession>
<dbReference type="InterPro" id="IPR036155">
    <property type="entry name" value="Crypto/Photolyase_N_sf"/>
</dbReference>
<dbReference type="PROSITE" id="PS51645">
    <property type="entry name" value="PHR_CRY_ALPHA_BETA"/>
    <property type="match status" value="1"/>
</dbReference>
<gene>
    <name evidence="2" type="ORF">R1flu_027868</name>
</gene>
<reference evidence="2 3" key="1">
    <citation type="submission" date="2024-09" db="EMBL/GenBank/DDBJ databases">
        <title>Chromosome-scale assembly of Riccia fluitans.</title>
        <authorList>
            <person name="Paukszto L."/>
            <person name="Sawicki J."/>
            <person name="Karawczyk K."/>
            <person name="Piernik-Szablinska J."/>
            <person name="Szczecinska M."/>
            <person name="Mazdziarz M."/>
        </authorList>
    </citation>
    <scope>NUCLEOTIDE SEQUENCE [LARGE SCALE GENOMIC DNA]</scope>
    <source>
        <strain evidence="2">Rf_01</strain>
        <tissue evidence="2">Aerial parts of the thallus</tissue>
    </source>
</reference>
<dbReference type="InterPro" id="IPR029058">
    <property type="entry name" value="AB_hydrolase_fold"/>
</dbReference>
<evidence type="ECO:0000259" key="1">
    <source>
        <dbReference type="PROSITE" id="PS51645"/>
    </source>
</evidence>
<evidence type="ECO:0000313" key="3">
    <source>
        <dbReference type="Proteomes" id="UP001605036"/>
    </source>
</evidence>
<dbReference type="InterPro" id="IPR014729">
    <property type="entry name" value="Rossmann-like_a/b/a_fold"/>
</dbReference>
<dbReference type="EMBL" id="JBHFFA010000008">
    <property type="protein sequence ID" value="KAL2609295.1"/>
    <property type="molecule type" value="Genomic_DNA"/>
</dbReference>
<dbReference type="AlphaFoldDB" id="A0ABD1XKH7"/>
<proteinExistence type="predicted"/>
<dbReference type="Pfam" id="PF12697">
    <property type="entry name" value="Abhydrolase_6"/>
    <property type="match status" value="1"/>
</dbReference>
<organism evidence="2 3">
    <name type="scientific">Riccia fluitans</name>
    <dbReference type="NCBI Taxonomy" id="41844"/>
    <lineage>
        <taxon>Eukaryota</taxon>
        <taxon>Viridiplantae</taxon>
        <taxon>Streptophyta</taxon>
        <taxon>Embryophyta</taxon>
        <taxon>Marchantiophyta</taxon>
        <taxon>Marchantiopsida</taxon>
        <taxon>Marchantiidae</taxon>
        <taxon>Marchantiales</taxon>
        <taxon>Ricciaceae</taxon>
        <taxon>Riccia</taxon>
    </lineage>
</organism>
<dbReference type="InterPro" id="IPR000073">
    <property type="entry name" value="AB_hydrolase_1"/>
</dbReference>
<feature type="domain" description="Photolyase/cryptochrome alpha/beta" evidence="1">
    <location>
        <begin position="90"/>
        <end position="221"/>
    </location>
</feature>
<dbReference type="PANTHER" id="PTHR47832">
    <property type="entry name" value="DNA PHOTOLYASE"/>
    <property type="match status" value="1"/>
</dbReference>
<evidence type="ECO:0000313" key="2">
    <source>
        <dbReference type="EMBL" id="KAL2609295.1"/>
    </source>
</evidence>
<dbReference type="Gene3D" id="1.25.40.80">
    <property type="match status" value="1"/>
</dbReference>
<keyword evidence="3" id="KW-1185">Reference proteome</keyword>
<dbReference type="InterPro" id="IPR006050">
    <property type="entry name" value="DNA_photolyase_N"/>
</dbReference>
<sequence length="810" mass="90206">MVAIMETLPTSLSAAHTKALLERPHSGCKPWGSLRSVVPAANSRLSRCEVSQWLTFSSAAVKGKRNKEVVRASAKTPEPPSEKSLGETKRVAVVWFKRDLRIDDHPGLAAASSYSSVIPLFVFDPALLSGLSNDLICSLQDAVFDLRKSLRQIGSDLIIRSGRTADIFLAIANEVGALDVITEKEIEMDLQKLVGVVSASLSVETIAGQDMKVKQWRSSLYDIQSYYELPDCYKKFQASRLSVGCPLEPPSQLPPLPRILKPGPMPAPEDVNHVVASAASRTELWEELRAAQNLSAEEALGVKKKSQRDTSDIAISQYTSNGIFKELLAWREKYILASPYEAVEKKRRETVGEAEKKKSKGCEVRGGATGALQSLQGYLRYQEPTSRNDWQELHEQVMDLERRPGSSFRALFGNSLALGTLSLRRIYHEAIEYEKARGGGWLSPFGFSSRTAEAAINDTKAIEWYQLLAHKSREQGRDKGYRIGTWRWKGYLIQYAVAGETGPPMVFVHGFGAFWEHFRDNLKPVAEAGNRVWALTLLGFGRSEKPRITYTDLVWAELVRDFIVEVVKEPVIVAGNSIGGYTVSVIAGLWPALVKSLVLFNSAGRVIPDYNSLQYRKPKEKSYVAYAGARVLLTYLQNLSNGMLTKCYPTNPGRADEWLQTEVMRASYDPNSTAVLEAMFLLRAPLPLNYYLDRYDGNVLIVQGIRDPLHNSSLRASMLQAYCKNVSIQYVNAGHCPHDEVPEEVNSILISWLRSSFSLPPDGEAVNTEGNTVWVPKAEVAAALEKESEQRNHPPIDPITRIKEEMEELV</sequence>
<dbReference type="Pfam" id="PF00875">
    <property type="entry name" value="DNA_photolyase"/>
    <property type="match status" value="1"/>
</dbReference>
<dbReference type="SUPFAM" id="SSF53474">
    <property type="entry name" value="alpha/beta-Hydrolases"/>
    <property type="match status" value="1"/>
</dbReference>
<protein>
    <recommendedName>
        <fullName evidence="1">Photolyase/cryptochrome alpha/beta domain-containing protein</fullName>
    </recommendedName>
</protein>
<dbReference type="Gene3D" id="3.40.50.1820">
    <property type="entry name" value="alpha/beta hydrolase"/>
    <property type="match status" value="1"/>
</dbReference>
<dbReference type="PANTHER" id="PTHR47832:SF1">
    <property type="entry name" value="DNA PHOTOLYASE"/>
    <property type="match status" value="1"/>
</dbReference>
<dbReference type="Gene3D" id="3.40.50.620">
    <property type="entry name" value="HUPs"/>
    <property type="match status" value="1"/>
</dbReference>
<comment type="caution">
    <text evidence="2">The sequence shown here is derived from an EMBL/GenBank/DDBJ whole genome shotgun (WGS) entry which is preliminary data.</text>
</comment>
<dbReference type="Proteomes" id="UP001605036">
    <property type="component" value="Unassembled WGS sequence"/>
</dbReference>
<name>A0ABD1XKH7_9MARC</name>